<evidence type="ECO:0000313" key="2">
    <source>
        <dbReference type="EMBL" id="GAA0916390.1"/>
    </source>
</evidence>
<feature type="region of interest" description="Disordered" evidence="1">
    <location>
        <begin position="103"/>
        <end position="122"/>
    </location>
</feature>
<comment type="caution">
    <text evidence="2">The sequence shown here is derived from an EMBL/GenBank/DDBJ whole genome shotgun (WGS) entry which is preliminary data.</text>
</comment>
<sequence>MAPPGVAQEPLPRRCLTLFTGFDGIDGEDEAGILRRAMAQVGALGTGRAEAGYLRLGEGLVRCPYDGQRATEALDTQVREPAGRDGPVRFPRPAWGWAFGLRERDGPRGPHGPGGPHAPDGLYGALVVSRRDRPGEDERLLLTLLVRQTAAALATAAAHRPRP</sequence>
<dbReference type="EMBL" id="BAAAID010000002">
    <property type="protein sequence ID" value="GAA0916390.1"/>
    <property type="molecule type" value="Genomic_DNA"/>
</dbReference>
<organism evidence="2 3">
    <name type="scientific">Streptomyces rhizosphaericus</name>
    <dbReference type="NCBI Taxonomy" id="114699"/>
    <lineage>
        <taxon>Bacteria</taxon>
        <taxon>Bacillati</taxon>
        <taxon>Actinomycetota</taxon>
        <taxon>Actinomycetes</taxon>
        <taxon>Kitasatosporales</taxon>
        <taxon>Streptomycetaceae</taxon>
        <taxon>Streptomyces</taxon>
        <taxon>Streptomyces violaceusniger group</taxon>
    </lineage>
</organism>
<reference evidence="3" key="1">
    <citation type="journal article" date="2019" name="Int. J. Syst. Evol. Microbiol.">
        <title>The Global Catalogue of Microorganisms (GCM) 10K type strain sequencing project: providing services to taxonomists for standard genome sequencing and annotation.</title>
        <authorList>
            <consortium name="The Broad Institute Genomics Platform"/>
            <consortium name="The Broad Institute Genome Sequencing Center for Infectious Disease"/>
            <person name="Wu L."/>
            <person name="Ma J."/>
        </authorList>
    </citation>
    <scope>NUCLEOTIDE SEQUENCE [LARGE SCALE GENOMIC DNA]</scope>
    <source>
        <strain evidence="3">JCM 11444</strain>
    </source>
</reference>
<proteinExistence type="predicted"/>
<protein>
    <recommendedName>
        <fullName evidence="4">GAF domain-containing protein</fullName>
    </recommendedName>
</protein>
<dbReference type="Proteomes" id="UP001500418">
    <property type="component" value="Unassembled WGS sequence"/>
</dbReference>
<evidence type="ECO:0008006" key="4">
    <source>
        <dbReference type="Google" id="ProtNLM"/>
    </source>
</evidence>
<evidence type="ECO:0000313" key="3">
    <source>
        <dbReference type="Proteomes" id="UP001500418"/>
    </source>
</evidence>
<name>A0ABN1NUV8_9ACTN</name>
<evidence type="ECO:0000256" key="1">
    <source>
        <dbReference type="SAM" id="MobiDB-lite"/>
    </source>
</evidence>
<gene>
    <name evidence="2" type="ORF">GCM10009575_004790</name>
</gene>
<accession>A0ABN1NUV8</accession>
<keyword evidence="3" id="KW-1185">Reference proteome</keyword>